<dbReference type="PANTHER" id="PTHR11844">
    <property type="entry name" value="METALLOPROTEASE INHIBITOR"/>
    <property type="match status" value="1"/>
</dbReference>
<proteinExistence type="predicted"/>
<feature type="disulfide bond" evidence="4">
    <location>
        <begin position="187"/>
        <end position="276"/>
    </location>
</feature>
<feature type="compositionally biased region" description="Low complexity" evidence="5">
    <location>
        <begin position="70"/>
        <end position="79"/>
    </location>
</feature>
<dbReference type="Pfam" id="PF00965">
    <property type="entry name" value="TIMP"/>
    <property type="match status" value="1"/>
</dbReference>
<organism evidence="8 9">
    <name type="scientific">Trichobilharzia regenti</name>
    <name type="common">Nasal bird schistosome</name>
    <dbReference type="NCBI Taxonomy" id="157069"/>
    <lineage>
        <taxon>Eukaryota</taxon>
        <taxon>Metazoa</taxon>
        <taxon>Spiralia</taxon>
        <taxon>Lophotrochozoa</taxon>
        <taxon>Platyhelminthes</taxon>
        <taxon>Trematoda</taxon>
        <taxon>Digenea</taxon>
        <taxon>Strigeidida</taxon>
        <taxon>Schistosomatoidea</taxon>
        <taxon>Schistosomatidae</taxon>
        <taxon>Trichobilharzia</taxon>
    </lineage>
</organism>
<sequence>MMMMKLTFFTHRSALFMDIVIFTIVISNLLIQIFGDFKVHTAVQTKHSPNQEWIERGSSSRHSSLTKTTSVGNSGISSVNNYHNNPDRILSLNLNSEYTKNSIRRKELHDQPQLPQTYWNYSPYKKPSIDRNYQHDLSYPQSATSLYYNLPSWYSLRYRRYPREEPLSIYNDNTQLPWNYKPKCRSCGRPLLQDSFCADDFVMRVYIYKESIEPNGQRYYLAYIYEVYKDIKQFMQPTHFRQIIYNCDRFQTGPVLGEIYLITGIYVSDVPHVDSCSWKSPWSQVTKEQKRYLRKRYALHCGTCRLQRVLYVNPVYHRDPNTCYVPISPNSNELMCRDKFSLCHFSQKRNNNNRCKFTNNKSYRICKTWSTKQI</sequence>
<dbReference type="WBParaSite" id="TREG1_79820.1">
    <property type="protein sequence ID" value="TREG1_79820.1"/>
    <property type="gene ID" value="TREG1_79820"/>
</dbReference>
<evidence type="ECO:0000313" key="9">
    <source>
        <dbReference type="WBParaSite" id="TREG1_79820.1"/>
    </source>
</evidence>
<dbReference type="InterPro" id="IPR001134">
    <property type="entry name" value="Netrin_domain"/>
</dbReference>
<feature type="region of interest" description="Disordered" evidence="5">
    <location>
        <begin position="48"/>
        <end position="79"/>
    </location>
</feature>
<dbReference type="InterPro" id="IPR001820">
    <property type="entry name" value="TIMP"/>
</dbReference>
<feature type="compositionally biased region" description="Polar residues" evidence="5">
    <location>
        <begin position="60"/>
        <end position="69"/>
    </location>
</feature>
<dbReference type="GO" id="GO:0005615">
    <property type="term" value="C:extracellular space"/>
    <property type="evidence" value="ECO:0007669"/>
    <property type="project" value="TreeGrafter"/>
</dbReference>
<dbReference type="PANTHER" id="PTHR11844:SF33">
    <property type="entry name" value="TISSUE INHIBITOR OF METALLOPROTEINASE"/>
    <property type="match status" value="1"/>
</dbReference>
<evidence type="ECO:0000256" key="2">
    <source>
        <dbReference type="ARBA" id="ARBA00022525"/>
    </source>
</evidence>
<feature type="disulfide bond" evidence="4">
    <location>
        <begin position="323"/>
        <end position="343"/>
    </location>
</feature>
<keyword evidence="6" id="KW-0812">Transmembrane</keyword>
<evidence type="ECO:0000256" key="4">
    <source>
        <dbReference type="PIRSR" id="PIRSR601820-3"/>
    </source>
</evidence>
<evidence type="ECO:0000259" key="7">
    <source>
        <dbReference type="PROSITE" id="PS50189"/>
    </source>
</evidence>
<reference evidence="8" key="1">
    <citation type="submission" date="2022-06" db="EMBL/GenBank/DDBJ databases">
        <authorList>
            <person name="Berger JAMES D."/>
            <person name="Berger JAMES D."/>
        </authorList>
    </citation>
    <scope>NUCLEOTIDE SEQUENCE [LARGE SCALE GENOMIC DNA]</scope>
</reference>
<keyword evidence="2" id="KW-0964">Secreted</keyword>
<evidence type="ECO:0000256" key="6">
    <source>
        <dbReference type="SAM" id="Phobius"/>
    </source>
</evidence>
<feature type="domain" description="NTR" evidence="7">
    <location>
        <begin position="184"/>
        <end position="301"/>
    </location>
</feature>
<dbReference type="Proteomes" id="UP000050795">
    <property type="component" value="Unassembled WGS sequence"/>
</dbReference>
<name>A0AA85KBN1_TRIRE</name>
<dbReference type="PROSITE" id="PS50189">
    <property type="entry name" value="NTR"/>
    <property type="match status" value="1"/>
</dbReference>
<evidence type="ECO:0000256" key="3">
    <source>
        <dbReference type="ARBA" id="ARBA00023157"/>
    </source>
</evidence>
<keyword evidence="6" id="KW-0472">Membrane</keyword>
<dbReference type="GO" id="GO:0031012">
    <property type="term" value="C:extracellular matrix"/>
    <property type="evidence" value="ECO:0007669"/>
    <property type="project" value="TreeGrafter"/>
</dbReference>
<dbReference type="AlphaFoldDB" id="A0AA85KBN1"/>
<reference evidence="9" key="2">
    <citation type="submission" date="2023-11" db="UniProtKB">
        <authorList>
            <consortium name="WormBaseParasite"/>
        </authorList>
    </citation>
    <scope>IDENTIFICATION</scope>
</reference>
<protein>
    <recommendedName>
        <fullName evidence="7">NTR domain-containing protein</fullName>
    </recommendedName>
</protein>
<keyword evidence="6" id="KW-1133">Transmembrane helix</keyword>
<dbReference type="GO" id="GO:0008191">
    <property type="term" value="F:metalloendopeptidase inhibitor activity"/>
    <property type="evidence" value="ECO:0007669"/>
    <property type="project" value="InterPro"/>
</dbReference>
<keyword evidence="3 4" id="KW-1015">Disulfide bond</keyword>
<accession>A0AA85KBN1</accession>
<feature type="disulfide bond" evidence="4">
    <location>
        <begin position="304"/>
        <end position="355"/>
    </location>
</feature>
<keyword evidence="8" id="KW-1185">Reference proteome</keyword>
<dbReference type="GO" id="GO:0051045">
    <property type="term" value="P:negative regulation of membrane protein ectodomain proteolysis"/>
    <property type="evidence" value="ECO:0007669"/>
    <property type="project" value="TreeGrafter"/>
</dbReference>
<dbReference type="InterPro" id="IPR008993">
    <property type="entry name" value="TIMP-like_OB-fold"/>
</dbReference>
<dbReference type="SUPFAM" id="SSF50242">
    <property type="entry name" value="TIMP-like"/>
    <property type="match status" value="1"/>
</dbReference>
<dbReference type="SMART" id="SM00206">
    <property type="entry name" value="NTR"/>
    <property type="match status" value="1"/>
</dbReference>
<evidence type="ECO:0000256" key="5">
    <source>
        <dbReference type="SAM" id="MobiDB-lite"/>
    </source>
</evidence>
<feature type="transmembrane region" description="Helical" evidence="6">
    <location>
        <begin position="12"/>
        <end position="34"/>
    </location>
</feature>
<evidence type="ECO:0000313" key="8">
    <source>
        <dbReference type="Proteomes" id="UP000050795"/>
    </source>
</evidence>
<comment type="subcellular location">
    <subcellularLocation>
        <location evidence="1">Secreted</location>
    </subcellularLocation>
</comment>
<dbReference type="Gene3D" id="2.40.50.120">
    <property type="match status" value="1"/>
</dbReference>
<feature type="disulfide bond" evidence="4">
    <location>
        <begin position="197"/>
        <end position="301"/>
    </location>
</feature>
<evidence type="ECO:0000256" key="1">
    <source>
        <dbReference type="ARBA" id="ARBA00004613"/>
    </source>
</evidence>
<dbReference type="GO" id="GO:0002020">
    <property type="term" value="F:protease binding"/>
    <property type="evidence" value="ECO:0007669"/>
    <property type="project" value="TreeGrafter"/>
</dbReference>